<dbReference type="PANTHER" id="PTHR33164">
    <property type="entry name" value="TRANSCRIPTIONAL REGULATOR, MARR FAMILY"/>
    <property type="match status" value="1"/>
</dbReference>
<dbReference type="GO" id="GO:0003700">
    <property type="term" value="F:DNA-binding transcription factor activity"/>
    <property type="evidence" value="ECO:0007669"/>
    <property type="project" value="InterPro"/>
</dbReference>
<dbReference type="GO" id="GO:0006950">
    <property type="term" value="P:response to stress"/>
    <property type="evidence" value="ECO:0007669"/>
    <property type="project" value="TreeGrafter"/>
</dbReference>
<dbReference type="CDD" id="cd00090">
    <property type="entry name" value="HTH_ARSR"/>
    <property type="match status" value="1"/>
</dbReference>
<evidence type="ECO:0000313" key="2">
    <source>
        <dbReference type="EMBL" id="MBP0457119.1"/>
    </source>
</evidence>
<dbReference type="Gene3D" id="1.10.10.10">
    <property type="entry name" value="Winged helix-like DNA-binding domain superfamily/Winged helix DNA-binding domain"/>
    <property type="match status" value="1"/>
</dbReference>
<dbReference type="Proteomes" id="UP000670475">
    <property type="component" value="Unassembled WGS sequence"/>
</dbReference>
<accession>A0A940RX01</accession>
<dbReference type="AlphaFoldDB" id="A0A940RX01"/>
<comment type="caution">
    <text evidence="2">The sequence shown here is derived from an EMBL/GenBank/DDBJ whole genome shotgun (WGS) entry which is preliminary data.</text>
</comment>
<sequence length="168" mass="18328">MPPREPAEPSPGNGPDLRAYAVQLRAMNAEFNRVAHGFAHAQELHPTDVQALVAIMDAPSTDGAPMTPGRLRERLSLTSGAVSACLDRLERAGHVRRTRDSQDRRVVHLTYEPAAADMARAYFEPLAHSLRTALDGMDADAQNVVLTFLHDLTQQLVLQRTGQRAAGT</sequence>
<dbReference type="PROSITE" id="PS50995">
    <property type="entry name" value="HTH_MARR_2"/>
    <property type="match status" value="1"/>
</dbReference>
<dbReference type="InterPro" id="IPR036388">
    <property type="entry name" value="WH-like_DNA-bd_sf"/>
</dbReference>
<protein>
    <submittedName>
        <fullName evidence="2">Winged helix-turn-helix transcriptional regulator</fullName>
    </submittedName>
</protein>
<dbReference type="InterPro" id="IPR000835">
    <property type="entry name" value="HTH_MarR-typ"/>
</dbReference>
<dbReference type="Pfam" id="PF12802">
    <property type="entry name" value="MarR_2"/>
    <property type="match status" value="1"/>
</dbReference>
<keyword evidence="3" id="KW-1185">Reference proteome</keyword>
<proteinExistence type="predicted"/>
<dbReference type="InterPro" id="IPR011991">
    <property type="entry name" value="ArsR-like_HTH"/>
</dbReference>
<dbReference type="PANTHER" id="PTHR33164:SF106">
    <property type="entry name" value="TRANSCRIPTIONAL REGULATORY PROTEIN"/>
    <property type="match status" value="1"/>
</dbReference>
<organism evidence="2 3">
    <name type="scientific">Streptomyces montanisoli</name>
    <dbReference type="NCBI Taxonomy" id="2798581"/>
    <lineage>
        <taxon>Bacteria</taxon>
        <taxon>Bacillati</taxon>
        <taxon>Actinomycetota</taxon>
        <taxon>Actinomycetes</taxon>
        <taxon>Kitasatosporales</taxon>
        <taxon>Streptomycetaceae</taxon>
        <taxon>Streptomyces</taxon>
    </lineage>
</organism>
<reference evidence="2" key="1">
    <citation type="submission" date="2021-03" db="EMBL/GenBank/DDBJ databases">
        <title>Whole genome sequence of Streptomyces bomunensis MMS17-BM035.</title>
        <authorList>
            <person name="Lee J.H."/>
        </authorList>
    </citation>
    <scope>NUCLEOTIDE SEQUENCE</scope>
    <source>
        <strain evidence="2">MMS17-BM035</strain>
    </source>
</reference>
<name>A0A940RX01_9ACTN</name>
<dbReference type="SMART" id="SM00347">
    <property type="entry name" value="HTH_MARR"/>
    <property type="match status" value="1"/>
</dbReference>
<evidence type="ECO:0000259" key="1">
    <source>
        <dbReference type="PROSITE" id="PS50995"/>
    </source>
</evidence>
<evidence type="ECO:0000313" key="3">
    <source>
        <dbReference type="Proteomes" id="UP000670475"/>
    </source>
</evidence>
<dbReference type="InterPro" id="IPR036390">
    <property type="entry name" value="WH_DNA-bd_sf"/>
</dbReference>
<dbReference type="InterPro" id="IPR039422">
    <property type="entry name" value="MarR/SlyA-like"/>
</dbReference>
<dbReference type="RefSeq" id="WP_209338900.1">
    <property type="nucleotide sequence ID" value="NZ_JAGIQL010000016.1"/>
</dbReference>
<dbReference type="SUPFAM" id="SSF46785">
    <property type="entry name" value="Winged helix' DNA-binding domain"/>
    <property type="match status" value="1"/>
</dbReference>
<feature type="domain" description="HTH marR-type" evidence="1">
    <location>
        <begin position="13"/>
        <end position="154"/>
    </location>
</feature>
<gene>
    <name evidence="2" type="ORF">JFN87_06350</name>
</gene>
<dbReference type="EMBL" id="JAGIQL010000016">
    <property type="protein sequence ID" value="MBP0457119.1"/>
    <property type="molecule type" value="Genomic_DNA"/>
</dbReference>